<name>A0A0B2W3X7_TOXCA</name>
<reference evidence="1 2" key="1">
    <citation type="submission" date="2014-11" db="EMBL/GenBank/DDBJ databases">
        <title>Genetic blueprint of the zoonotic pathogen Toxocara canis.</title>
        <authorList>
            <person name="Zhu X.-Q."/>
            <person name="Korhonen P.K."/>
            <person name="Cai H."/>
            <person name="Young N.D."/>
            <person name="Nejsum P."/>
            <person name="von Samson-Himmelstjerna G."/>
            <person name="Boag P.R."/>
            <person name="Tan P."/>
            <person name="Li Q."/>
            <person name="Min J."/>
            <person name="Yang Y."/>
            <person name="Wang X."/>
            <person name="Fang X."/>
            <person name="Hall R.S."/>
            <person name="Hofmann A."/>
            <person name="Sternberg P.W."/>
            <person name="Jex A.R."/>
            <person name="Gasser R.B."/>
        </authorList>
    </citation>
    <scope>NUCLEOTIDE SEQUENCE [LARGE SCALE GENOMIC DNA]</scope>
    <source>
        <strain evidence="1">PN_DK_2014</strain>
    </source>
</reference>
<keyword evidence="2" id="KW-1185">Reference proteome</keyword>
<accession>A0A0B2W3X7</accession>
<dbReference type="AlphaFoldDB" id="A0A0B2W3X7"/>
<sequence>MSLVILPASTITFEEEDIHQERQIVKPVENNCIIFKTDRVGFPDRVTGIESVGCKNSEKWPCYKKDIKYKDLHDNARLQPRNE</sequence>
<comment type="caution">
    <text evidence="1">The sequence shown here is derived from an EMBL/GenBank/DDBJ whole genome shotgun (WGS) entry which is preliminary data.</text>
</comment>
<dbReference type="Proteomes" id="UP000031036">
    <property type="component" value="Unassembled WGS sequence"/>
</dbReference>
<protein>
    <submittedName>
        <fullName evidence="1">Uncharacterized protein</fullName>
    </submittedName>
</protein>
<proteinExistence type="predicted"/>
<evidence type="ECO:0000313" key="1">
    <source>
        <dbReference type="EMBL" id="KHN87900.1"/>
    </source>
</evidence>
<dbReference type="EMBL" id="JPKZ01000319">
    <property type="protein sequence ID" value="KHN87900.1"/>
    <property type="molecule type" value="Genomic_DNA"/>
</dbReference>
<organism evidence="1 2">
    <name type="scientific">Toxocara canis</name>
    <name type="common">Canine roundworm</name>
    <dbReference type="NCBI Taxonomy" id="6265"/>
    <lineage>
        <taxon>Eukaryota</taxon>
        <taxon>Metazoa</taxon>
        <taxon>Ecdysozoa</taxon>
        <taxon>Nematoda</taxon>
        <taxon>Chromadorea</taxon>
        <taxon>Rhabditida</taxon>
        <taxon>Spirurina</taxon>
        <taxon>Ascaridomorpha</taxon>
        <taxon>Ascaridoidea</taxon>
        <taxon>Toxocaridae</taxon>
        <taxon>Toxocara</taxon>
    </lineage>
</organism>
<gene>
    <name evidence="1" type="ORF">Tcan_02026</name>
</gene>
<evidence type="ECO:0000313" key="2">
    <source>
        <dbReference type="Proteomes" id="UP000031036"/>
    </source>
</evidence>